<evidence type="ECO:0000313" key="2">
    <source>
        <dbReference type="EMBL" id="CFS06267.1"/>
    </source>
</evidence>
<feature type="compositionally biased region" description="Polar residues" evidence="1">
    <location>
        <begin position="12"/>
        <end position="29"/>
    </location>
</feature>
<organism evidence="2 5">
    <name type="scientific">Mycobacterium tuberculosis</name>
    <dbReference type="NCBI Taxonomy" id="1773"/>
    <lineage>
        <taxon>Bacteria</taxon>
        <taxon>Bacillati</taxon>
        <taxon>Actinomycetota</taxon>
        <taxon>Actinomycetes</taxon>
        <taxon>Mycobacteriales</taxon>
        <taxon>Mycobacteriaceae</taxon>
        <taxon>Mycobacterium</taxon>
        <taxon>Mycobacterium tuberculosis complex</taxon>
    </lineage>
</organism>
<evidence type="ECO:0000313" key="5">
    <source>
        <dbReference type="Proteomes" id="UP000046680"/>
    </source>
</evidence>
<name>A0A654U602_MYCTX</name>
<dbReference type="AlphaFoldDB" id="A0A654U602"/>
<dbReference type="EMBL" id="CGCX01002073">
    <property type="protein sequence ID" value="CFS06267.1"/>
    <property type="molecule type" value="Genomic_DNA"/>
</dbReference>
<feature type="region of interest" description="Disordered" evidence="1">
    <location>
        <begin position="1"/>
        <end position="29"/>
    </location>
</feature>
<dbReference type="EMBL" id="CSBK01000179">
    <property type="protein sequence ID" value="COX06030.1"/>
    <property type="molecule type" value="Genomic_DNA"/>
</dbReference>
<sequence>MIPMSSRFTKKSLVSDSEASVNTPSGKRL</sequence>
<dbReference type="Proteomes" id="UP000046680">
    <property type="component" value="Unassembled WGS sequence"/>
</dbReference>
<reference evidence="4 5" key="2">
    <citation type="submission" date="2015-03" db="EMBL/GenBank/DDBJ databases">
        <authorList>
            <consortium name="Pathogen Informatics"/>
        </authorList>
    </citation>
    <scope>NUCLEOTIDE SEQUENCE [LARGE SCALE GENOMIC DNA]</scope>
    <source>
        <strain evidence="2 5">C09601061</strain>
        <strain evidence="4">N09902308</strain>
    </source>
</reference>
<dbReference type="Proteomes" id="UP000039021">
    <property type="component" value="Unassembled WGS sequence"/>
</dbReference>
<evidence type="ECO:0000256" key="1">
    <source>
        <dbReference type="SAM" id="MobiDB-lite"/>
    </source>
</evidence>
<evidence type="ECO:0000313" key="3">
    <source>
        <dbReference type="EMBL" id="COX06030.1"/>
    </source>
</evidence>
<reference evidence="3" key="1">
    <citation type="submission" date="2015-03" db="EMBL/GenBank/DDBJ databases">
        <authorList>
            <consortium name="Pathogen Informatics"/>
            <person name="Murphy D."/>
        </authorList>
    </citation>
    <scope>NUCLEOTIDE SEQUENCE</scope>
    <source>
        <strain evidence="3">N09902308</strain>
    </source>
</reference>
<accession>A0A654U602</accession>
<proteinExistence type="predicted"/>
<gene>
    <name evidence="2" type="ORF">ERS007657_03829</name>
    <name evidence="3" type="ORF">ERS007739_00603</name>
</gene>
<protein>
    <submittedName>
        <fullName evidence="2">Uncharacterized protein</fullName>
    </submittedName>
</protein>
<evidence type="ECO:0000313" key="4">
    <source>
        <dbReference type="Proteomes" id="UP000039021"/>
    </source>
</evidence>